<dbReference type="RefSeq" id="WP_142582106.1">
    <property type="nucleotide sequence ID" value="NZ_CABFPH010000010.1"/>
</dbReference>
<keyword evidence="5" id="KW-1185">Reference proteome</keyword>
<organism evidence="4 5">
    <name type="scientific">Methylobacterium symbioticum</name>
    <dbReference type="NCBI Taxonomy" id="2584084"/>
    <lineage>
        <taxon>Bacteria</taxon>
        <taxon>Pseudomonadati</taxon>
        <taxon>Pseudomonadota</taxon>
        <taxon>Alphaproteobacteria</taxon>
        <taxon>Hyphomicrobiales</taxon>
        <taxon>Methylobacteriaceae</taxon>
        <taxon>Methylobacterium</taxon>
    </lineage>
</organism>
<evidence type="ECO:0000259" key="3">
    <source>
        <dbReference type="SMART" id="SM00642"/>
    </source>
</evidence>
<evidence type="ECO:0000256" key="1">
    <source>
        <dbReference type="ARBA" id="ARBA00022801"/>
    </source>
</evidence>
<feature type="domain" description="Glycosyl hydrolase family 13 catalytic" evidence="3">
    <location>
        <begin position="12"/>
        <end position="330"/>
    </location>
</feature>
<dbReference type="InterPro" id="IPR006047">
    <property type="entry name" value="GH13_cat_dom"/>
</dbReference>
<dbReference type="EC" id="3.2.1.54" evidence="4"/>
<dbReference type="SUPFAM" id="SSF51445">
    <property type="entry name" value="(Trans)glycosidases"/>
    <property type="match status" value="1"/>
</dbReference>
<reference evidence="4 5" key="1">
    <citation type="submission" date="2019-06" db="EMBL/GenBank/DDBJ databases">
        <authorList>
            <person name="Rodrigo-Torres L."/>
            <person name="Arahal R. D."/>
            <person name="Lucena T."/>
        </authorList>
    </citation>
    <scope>NUCLEOTIDE SEQUENCE [LARGE SCALE GENOMIC DNA]</scope>
    <source>
        <strain evidence="4 5">SB0023/3</strain>
    </source>
</reference>
<dbReference type="Pfam" id="PF00128">
    <property type="entry name" value="Alpha-amylase"/>
    <property type="match status" value="1"/>
</dbReference>
<dbReference type="GO" id="GO:0005975">
    <property type="term" value="P:carbohydrate metabolic process"/>
    <property type="evidence" value="ECO:0007669"/>
    <property type="project" value="InterPro"/>
</dbReference>
<accession>A0A509E8D9</accession>
<dbReference type="Proteomes" id="UP000410984">
    <property type="component" value="Unassembled WGS sequence"/>
</dbReference>
<keyword evidence="1 4" id="KW-0378">Hydrolase</keyword>
<dbReference type="PANTHER" id="PTHR10357:SF210">
    <property type="entry name" value="MALTODEXTRIN GLUCOSIDASE"/>
    <property type="match status" value="1"/>
</dbReference>
<dbReference type="Gene3D" id="3.20.20.80">
    <property type="entry name" value="Glycosidases"/>
    <property type="match status" value="1"/>
</dbReference>
<keyword evidence="2 4" id="KW-0326">Glycosidase</keyword>
<dbReference type="SMART" id="SM00642">
    <property type="entry name" value="Aamy"/>
    <property type="match status" value="1"/>
</dbReference>
<sequence>MPGWIETALWWHVYPLGFVGAEPALDPAQPPAHRLRRLEAWLDYAADLGATGLMLGPVFAASTHGYDTIDPFRIDPRLGDEADFDRLVAAAKARGLCILLDGVFNHVGRDFPAFRQALAEGEGSAAARWFRLHWKRGPGAEPDYACFEGHRQLVTLNHAVPEVAEHVVRVMTHWLGRGIDGWRLDAAYAVPPTFWARVLPRVRAAFPEAYIVGEVIHGDYGAIVAETGMDAVTQYELWKAIWSALNDRNLFELAHALDRHNGFLDRFVPLTFVGNHDVTRIASRLADRRHLPHALAVLFTVGGTPALYAGDEQGFQGIKEERAGGDDAIRPEFPPLPDGLPPDGWPLHRLHRDLAALRRAHPWLHRARARTAHLANRQMVLVLEGDGQDLVLALNLDDAPAALPAPQAISVEAGDGQVIDPGAAGARALLPPHGWAILSRAG</sequence>
<dbReference type="PANTHER" id="PTHR10357">
    <property type="entry name" value="ALPHA-AMYLASE FAMILY MEMBER"/>
    <property type="match status" value="1"/>
</dbReference>
<dbReference type="EMBL" id="CABFPH010000010">
    <property type="protein sequence ID" value="VUD70536.1"/>
    <property type="molecule type" value="Genomic_DNA"/>
</dbReference>
<evidence type="ECO:0000313" key="4">
    <source>
        <dbReference type="EMBL" id="VUD70536.1"/>
    </source>
</evidence>
<protein>
    <submittedName>
        <fullName evidence="4">Cyclomaltodextrinase</fullName>
        <ecNumber evidence="4">3.2.1.54</ecNumber>
    </submittedName>
</protein>
<evidence type="ECO:0000256" key="2">
    <source>
        <dbReference type="ARBA" id="ARBA00023295"/>
    </source>
</evidence>
<proteinExistence type="predicted"/>
<dbReference type="CDD" id="cd11354">
    <property type="entry name" value="AmyAc_bac_CMD_like"/>
    <property type="match status" value="1"/>
</dbReference>
<dbReference type="AlphaFoldDB" id="A0A509E8D9"/>
<name>A0A509E8D9_9HYPH</name>
<dbReference type="OrthoDB" id="9805159at2"/>
<gene>
    <name evidence="4" type="ORF">MET9862_01106</name>
</gene>
<evidence type="ECO:0000313" key="5">
    <source>
        <dbReference type="Proteomes" id="UP000410984"/>
    </source>
</evidence>
<dbReference type="GO" id="GO:0047798">
    <property type="term" value="F:cyclomaltodextrinase activity"/>
    <property type="evidence" value="ECO:0007669"/>
    <property type="project" value="UniProtKB-EC"/>
</dbReference>
<dbReference type="InterPro" id="IPR017853">
    <property type="entry name" value="GH"/>
</dbReference>